<accession>A0A3B1ACT0</accession>
<dbReference type="PROSITE" id="PS50110">
    <property type="entry name" value="RESPONSE_REGULATORY"/>
    <property type="match status" value="1"/>
</dbReference>
<evidence type="ECO:0000313" key="3">
    <source>
        <dbReference type="EMBL" id="VAW99430.1"/>
    </source>
</evidence>
<sequence length="247" mass="28349">MKILIVDDEPLARVRMQRLLQNVPDAEIVGEAKNGKEALLNSSMRHPDIVLLDIRMPEMDGLEIALHLSQMKHPPAIIFTTAFSEHALAAFEANAVDYLLKPIRRERLEEALGKAQKINRAQLRELGKQEEAKRSRSHISAYMSGNLQLIPSENIYYFQAEQKYVAVRHPDGTLLIDDSLKSLEEEYGERFLRIHRNSLVALKYVEGLEKNAEGKCQICFRDIDDRLEISRRMVATTRRQLKKMGKS</sequence>
<dbReference type="GO" id="GO:0000156">
    <property type="term" value="F:phosphorelay response regulator activity"/>
    <property type="evidence" value="ECO:0007669"/>
    <property type="project" value="InterPro"/>
</dbReference>
<dbReference type="InterPro" id="IPR046947">
    <property type="entry name" value="LytR-like"/>
</dbReference>
<dbReference type="InterPro" id="IPR011006">
    <property type="entry name" value="CheY-like_superfamily"/>
</dbReference>
<dbReference type="PANTHER" id="PTHR37299">
    <property type="entry name" value="TRANSCRIPTIONAL REGULATOR-RELATED"/>
    <property type="match status" value="1"/>
</dbReference>
<dbReference type="SMART" id="SM00448">
    <property type="entry name" value="REC"/>
    <property type="match status" value="1"/>
</dbReference>
<dbReference type="InterPro" id="IPR007492">
    <property type="entry name" value="LytTR_DNA-bd_dom"/>
</dbReference>
<dbReference type="Pfam" id="PF04397">
    <property type="entry name" value="LytTR"/>
    <property type="match status" value="1"/>
</dbReference>
<dbReference type="EMBL" id="UOFV01000176">
    <property type="protein sequence ID" value="VAW99430.1"/>
    <property type="molecule type" value="Genomic_DNA"/>
</dbReference>
<feature type="domain" description="HTH LytTR-type" evidence="2">
    <location>
        <begin position="139"/>
        <end position="243"/>
    </location>
</feature>
<dbReference type="Gene3D" id="3.40.50.2300">
    <property type="match status" value="1"/>
</dbReference>
<feature type="domain" description="Response regulatory" evidence="1">
    <location>
        <begin position="2"/>
        <end position="116"/>
    </location>
</feature>
<reference evidence="3" key="1">
    <citation type="submission" date="2018-06" db="EMBL/GenBank/DDBJ databases">
        <authorList>
            <person name="Zhirakovskaya E."/>
        </authorList>
    </citation>
    <scope>NUCLEOTIDE SEQUENCE</scope>
</reference>
<dbReference type="GO" id="GO:0003677">
    <property type="term" value="F:DNA binding"/>
    <property type="evidence" value="ECO:0007669"/>
    <property type="project" value="InterPro"/>
</dbReference>
<proteinExistence type="predicted"/>
<evidence type="ECO:0000259" key="1">
    <source>
        <dbReference type="PROSITE" id="PS50110"/>
    </source>
</evidence>
<evidence type="ECO:0000259" key="2">
    <source>
        <dbReference type="PROSITE" id="PS50930"/>
    </source>
</evidence>
<name>A0A3B1ACT0_9ZZZZ</name>
<protein>
    <submittedName>
        <fullName evidence="3">Autolysis response regulater LytR</fullName>
    </submittedName>
</protein>
<dbReference type="PROSITE" id="PS50930">
    <property type="entry name" value="HTH_LYTTR"/>
    <property type="match status" value="1"/>
</dbReference>
<dbReference type="Pfam" id="PF00072">
    <property type="entry name" value="Response_reg"/>
    <property type="match status" value="1"/>
</dbReference>
<gene>
    <name evidence="3" type="ORF">MNBD_GAMMA19-820</name>
</gene>
<organism evidence="3">
    <name type="scientific">hydrothermal vent metagenome</name>
    <dbReference type="NCBI Taxonomy" id="652676"/>
    <lineage>
        <taxon>unclassified sequences</taxon>
        <taxon>metagenomes</taxon>
        <taxon>ecological metagenomes</taxon>
    </lineage>
</organism>
<dbReference type="PANTHER" id="PTHR37299:SF1">
    <property type="entry name" value="STAGE 0 SPORULATION PROTEIN A HOMOLOG"/>
    <property type="match status" value="1"/>
</dbReference>
<dbReference type="SUPFAM" id="SSF52172">
    <property type="entry name" value="CheY-like"/>
    <property type="match status" value="1"/>
</dbReference>
<dbReference type="SMART" id="SM00850">
    <property type="entry name" value="LytTR"/>
    <property type="match status" value="1"/>
</dbReference>
<dbReference type="Gene3D" id="2.40.50.1020">
    <property type="entry name" value="LytTr DNA-binding domain"/>
    <property type="match status" value="1"/>
</dbReference>
<dbReference type="AlphaFoldDB" id="A0A3B1ACT0"/>
<dbReference type="InterPro" id="IPR001789">
    <property type="entry name" value="Sig_transdc_resp-reg_receiver"/>
</dbReference>